<organism evidence="2 3">
    <name type="scientific">Roseateles oligotrophus</name>
    <dbReference type="NCBI Taxonomy" id="1769250"/>
    <lineage>
        <taxon>Bacteria</taxon>
        <taxon>Pseudomonadati</taxon>
        <taxon>Pseudomonadota</taxon>
        <taxon>Betaproteobacteria</taxon>
        <taxon>Burkholderiales</taxon>
        <taxon>Sphaerotilaceae</taxon>
        <taxon>Roseateles</taxon>
    </lineage>
</organism>
<dbReference type="Proteomes" id="UP000562027">
    <property type="component" value="Unassembled WGS sequence"/>
</dbReference>
<gene>
    <name evidence="2" type="ORF">HNP55_001072</name>
</gene>
<dbReference type="EMBL" id="JACHLP010000002">
    <property type="protein sequence ID" value="MBB4842557.1"/>
    <property type="molecule type" value="Genomic_DNA"/>
</dbReference>
<protein>
    <recommendedName>
        <fullName evidence="4">Secreted protein with PEP-CTERM sorting signal</fullName>
    </recommendedName>
</protein>
<keyword evidence="1" id="KW-0732">Signal</keyword>
<evidence type="ECO:0008006" key="4">
    <source>
        <dbReference type="Google" id="ProtNLM"/>
    </source>
</evidence>
<keyword evidence="3" id="KW-1185">Reference proteome</keyword>
<dbReference type="RefSeq" id="WP_184296971.1">
    <property type="nucleotide sequence ID" value="NZ_JACHLP010000002.1"/>
</dbReference>
<feature type="chain" id="PRO_5032727975" description="Secreted protein with PEP-CTERM sorting signal" evidence="1">
    <location>
        <begin position="26"/>
        <end position="227"/>
    </location>
</feature>
<comment type="caution">
    <text evidence="2">The sequence shown here is derived from an EMBL/GenBank/DDBJ whole genome shotgun (WGS) entry which is preliminary data.</text>
</comment>
<feature type="signal peptide" evidence="1">
    <location>
        <begin position="1"/>
        <end position="25"/>
    </location>
</feature>
<sequence>MKVQRPVPRLATTLALLAACAGAQAAPITLSGYSLGSENIDTSMSNTVTVGQFKGRANLGTGTQDFLTFCTEISQGFNWNTSYDYALVANGSARGFSNSQADLLGRLYTVAGDIDSKTKSVAFQLSVWEILYDTSNRLSLGSGNFLLDSGGSSAVRNQAATWLSGLAGVSSDYQVQRLYSANAQDLIFATHKPRPDSSNQVPEPASWALGLTALAAMALVRRRTRKA</sequence>
<dbReference type="PROSITE" id="PS51257">
    <property type="entry name" value="PROKAR_LIPOPROTEIN"/>
    <property type="match status" value="1"/>
</dbReference>
<name>A0A840LB31_9BURK</name>
<dbReference type="AlphaFoldDB" id="A0A840LB31"/>
<accession>A0A840LB31</accession>
<evidence type="ECO:0000256" key="1">
    <source>
        <dbReference type="SAM" id="SignalP"/>
    </source>
</evidence>
<evidence type="ECO:0000313" key="3">
    <source>
        <dbReference type="Proteomes" id="UP000562027"/>
    </source>
</evidence>
<reference evidence="2 3" key="1">
    <citation type="submission" date="2020-08" db="EMBL/GenBank/DDBJ databases">
        <title>Functional genomics of gut bacteria from endangered species of beetles.</title>
        <authorList>
            <person name="Carlos-Shanley C."/>
        </authorList>
    </citation>
    <scope>NUCLEOTIDE SEQUENCE [LARGE SCALE GENOMIC DNA]</scope>
    <source>
        <strain evidence="2 3">S00239</strain>
    </source>
</reference>
<proteinExistence type="predicted"/>
<evidence type="ECO:0000313" key="2">
    <source>
        <dbReference type="EMBL" id="MBB4842557.1"/>
    </source>
</evidence>